<dbReference type="Pfam" id="PF23726">
    <property type="entry name" value="Beta-prop_RSE1_2nd"/>
    <property type="match status" value="1"/>
</dbReference>
<dbReference type="InterPro" id="IPR015943">
    <property type="entry name" value="WD40/YVTN_repeat-like_dom_sf"/>
</dbReference>
<dbReference type="GO" id="GO:0003676">
    <property type="term" value="F:nucleic acid binding"/>
    <property type="evidence" value="ECO:0007669"/>
    <property type="project" value="InterPro"/>
</dbReference>
<dbReference type="Proteomes" id="UP001303889">
    <property type="component" value="Unassembled WGS sequence"/>
</dbReference>
<dbReference type="InterPro" id="IPR004871">
    <property type="entry name" value="RSE1/DDB1/CPSF1_C"/>
</dbReference>
<reference evidence="6" key="1">
    <citation type="journal article" date="2023" name="Mol. Phylogenet. Evol.">
        <title>Genome-scale phylogeny and comparative genomics of the fungal order Sordariales.</title>
        <authorList>
            <person name="Hensen N."/>
            <person name="Bonometti L."/>
            <person name="Westerberg I."/>
            <person name="Brannstrom I.O."/>
            <person name="Guillou S."/>
            <person name="Cros-Aarteil S."/>
            <person name="Calhoun S."/>
            <person name="Haridas S."/>
            <person name="Kuo A."/>
            <person name="Mondo S."/>
            <person name="Pangilinan J."/>
            <person name="Riley R."/>
            <person name="LaButti K."/>
            <person name="Andreopoulos B."/>
            <person name="Lipzen A."/>
            <person name="Chen C."/>
            <person name="Yan M."/>
            <person name="Daum C."/>
            <person name="Ng V."/>
            <person name="Clum A."/>
            <person name="Steindorff A."/>
            <person name="Ohm R.A."/>
            <person name="Martin F."/>
            <person name="Silar P."/>
            <person name="Natvig D.O."/>
            <person name="Lalanne C."/>
            <person name="Gautier V."/>
            <person name="Ament-Velasquez S.L."/>
            <person name="Kruys A."/>
            <person name="Hutchinson M.I."/>
            <person name="Powell A.J."/>
            <person name="Barry K."/>
            <person name="Miller A.N."/>
            <person name="Grigoriev I.V."/>
            <person name="Debuchy R."/>
            <person name="Gladieux P."/>
            <person name="Hiltunen Thoren M."/>
            <person name="Johannesson H."/>
        </authorList>
    </citation>
    <scope>NUCLEOTIDE SEQUENCE</scope>
    <source>
        <strain evidence="6">CBS 103.79</strain>
    </source>
</reference>
<keyword evidence="7" id="KW-1185">Reference proteome</keyword>
<proteinExistence type="predicted"/>
<dbReference type="EMBL" id="MU855834">
    <property type="protein sequence ID" value="KAK3899096.1"/>
    <property type="molecule type" value="Genomic_DNA"/>
</dbReference>
<reference evidence="6" key="2">
    <citation type="submission" date="2023-05" db="EMBL/GenBank/DDBJ databases">
        <authorList>
            <consortium name="Lawrence Berkeley National Laboratory"/>
            <person name="Steindorff A."/>
            <person name="Hensen N."/>
            <person name="Bonometti L."/>
            <person name="Westerberg I."/>
            <person name="Brannstrom I.O."/>
            <person name="Guillou S."/>
            <person name="Cros-Aarteil S."/>
            <person name="Calhoun S."/>
            <person name="Haridas S."/>
            <person name="Kuo A."/>
            <person name="Mondo S."/>
            <person name="Pangilinan J."/>
            <person name="Riley R."/>
            <person name="Labutti K."/>
            <person name="Andreopoulos B."/>
            <person name="Lipzen A."/>
            <person name="Chen C."/>
            <person name="Yanf M."/>
            <person name="Daum C."/>
            <person name="Ng V."/>
            <person name="Clum A."/>
            <person name="Ohm R."/>
            <person name="Martin F."/>
            <person name="Silar P."/>
            <person name="Natvig D."/>
            <person name="Lalanne C."/>
            <person name="Gautier V."/>
            <person name="Ament-Velasquez S.L."/>
            <person name="Kruys A."/>
            <person name="Hutchinson M.I."/>
            <person name="Powell A.J."/>
            <person name="Barry K."/>
            <person name="Miller A.N."/>
            <person name="Grigoriev I.V."/>
            <person name="Debuchy R."/>
            <person name="Gladieux P."/>
            <person name="Thoren M.H."/>
            <person name="Johannesson H."/>
        </authorList>
    </citation>
    <scope>NUCLEOTIDE SEQUENCE</scope>
    <source>
        <strain evidence="6">CBS 103.79</strain>
    </source>
</reference>
<dbReference type="InterPro" id="IPR050358">
    <property type="entry name" value="RSE1/DDB1/CFT1"/>
</dbReference>
<keyword evidence="2" id="KW-0539">Nucleus</keyword>
<gene>
    <name evidence="6" type="ORF">C8A05DRAFT_46757</name>
</gene>
<dbReference type="Pfam" id="PF03178">
    <property type="entry name" value="CPSF_A"/>
    <property type="match status" value="2"/>
</dbReference>
<sequence>MVRKWSEPVDPTSSLLFQVPGGSGDPSGVLVCADDRVAYHHSNQDSLSVPIPRRRGVAQDPERKRTIVFGVMHKLKNSAEAFFFLLQTEEGDLFKVTLRICIRVTCLALGEVPEGRLRSSFLAVGCDDCTVRILSLEPESTLESMSDSSLGGPKTVYLHIGLDSGVYLPTVLDEITGSLTDTERKFLGIKTVKLFQVSVKQRTCVLALSSKPWGGYVDPFEEGIIGVHGNSLRIFSVEDLRENVVQKLIPLKYTPRHLVKHPDQPYFYTIESDNNTLDPELCAGLAAAVIDPAGKQVLQRIHLTDNEAATSLAIISFASHSNELFLIVGTAQNLTLNRAGLGTSPHLFDPGLKQLLRKTAAQSISPALIVSLHPLSPHRLAVADAQHGVSVVSYHPDTSTLHPWADDTIPRWTTALTALDASTVAGGDKFGNLWVLRCPEPTSNPVEGQGRAYLRGAPHRMTLLAHFFTGDIPTRITKTHFGTVGVLVPFEVREEAEVFGRLEVLMREVDFGGRLVGREHGAYRGYYVLVKGFVDGDLCEGFGGLGSGVREVERVVKSMRARYAF</sequence>
<feature type="domain" description="RSE1/DDB1/CPSF1 C-terminal" evidence="3">
    <location>
        <begin position="340"/>
        <end position="542"/>
    </location>
</feature>
<dbReference type="Pfam" id="PF10433">
    <property type="entry name" value="Beta-prop_RSE1_1st"/>
    <property type="match status" value="1"/>
</dbReference>
<evidence type="ECO:0000313" key="7">
    <source>
        <dbReference type="Proteomes" id="UP001303889"/>
    </source>
</evidence>
<feature type="domain" description="RSE1/DDB1/CPSF1 first beta-propeller" evidence="4">
    <location>
        <begin position="2"/>
        <end position="99"/>
    </location>
</feature>
<dbReference type="GO" id="GO:0005634">
    <property type="term" value="C:nucleus"/>
    <property type="evidence" value="ECO:0007669"/>
    <property type="project" value="UniProtKB-SubCell"/>
</dbReference>
<dbReference type="InterPro" id="IPR058543">
    <property type="entry name" value="Beta-prop_RSE1/DDB1/CPSF1_2nd"/>
</dbReference>
<feature type="domain" description="RSE1/DDB1/CPSF1 second beta-propeller" evidence="5">
    <location>
        <begin position="101"/>
        <end position="217"/>
    </location>
</feature>
<evidence type="ECO:0000256" key="2">
    <source>
        <dbReference type="ARBA" id="ARBA00023242"/>
    </source>
</evidence>
<evidence type="ECO:0000256" key="1">
    <source>
        <dbReference type="ARBA" id="ARBA00004123"/>
    </source>
</evidence>
<dbReference type="Gene3D" id="2.130.10.10">
    <property type="entry name" value="YVTN repeat-like/Quinoprotein amine dehydrogenase"/>
    <property type="match status" value="5"/>
</dbReference>
<dbReference type="InterPro" id="IPR018846">
    <property type="entry name" value="Beta-prop_RSE1/DDB1/CPSF1_1st"/>
</dbReference>
<comment type="subcellular location">
    <subcellularLocation>
        <location evidence="1">Nucleus</location>
    </subcellularLocation>
</comment>
<dbReference type="SUPFAM" id="SSF101908">
    <property type="entry name" value="Putative isomerase YbhE"/>
    <property type="match status" value="1"/>
</dbReference>
<organism evidence="6 7">
    <name type="scientific">Staphylotrichum tortipilum</name>
    <dbReference type="NCBI Taxonomy" id="2831512"/>
    <lineage>
        <taxon>Eukaryota</taxon>
        <taxon>Fungi</taxon>
        <taxon>Dikarya</taxon>
        <taxon>Ascomycota</taxon>
        <taxon>Pezizomycotina</taxon>
        <taxon>Sordariomycetes</taxon>
        <taxon>Sordariomycetidae</taxon>
        <taxon>Sordariales</taxon>
        <taxon>Chaetomiaceae</taxon>
        <taxon>Staphylotrichum</taxon>
    </lineage>
</organism>
<accession>A0AAN6MFD0</accession>
<feature type="domain" description="RSE1/DDB1/CPSF1 C-terminal" evidence="3">
    <location>
        <begin position="289"/>
        <end position="338"/>
    </location>
</feature>
<dbReference type="PANTHER" id="PTHR10644">
    <property type="entry name" value="DNA REPAIR/RNA PROCESSING CPSF FAMILY"/>
    <property type="match status" value="1"/>
</dbReference>
<name>A0AAN6MFD0_9PEZI</name>
<evidence type="ECO:0000259" key="3">
    <source>
        <dbReference type="Pfam" id="PF03178"/>
    </source>
</evidence>
<comment type="caution">
    <text evidence="6">The sequence shown here is derived from an EMBL/GenBank/DDBJ whole genome shotgun (WGS) entry which is preliminary data.</text>
</comment>
<protein>
    <submittedName>
        <fullName evidence="6">Pre-mRNA-splicing factor rse1</fullName>
    </submittedName>
</protein>
<dbReference type="AlphaFoldDB" id="A0AAN6MFD0"/>
<evidence type="ECO:0000259" key="5">
    <source>
        <dbReference type="Pfam" id="PF23726"/>
    </source>
</evidence>
<evidence type="ECO:0000259" key="4">
    <source>
        <dbReference type="Pfam" id="PF10433"/>
    </source>
</evidence>
<evidence type="ECO:0000313" key="6">
    <source>
        <dbReference type="EMBL" id="KAK3899096.1"/>
    </source>
</evidence>